<evidence type="ECO:0000313" key="1">
    <source>
        <dbReference type="EMBL" id="MPC69007.1"/>
    </source>
</evidence>
<evidence type="ECO:0000313" key="2">
    <source>
        <dbReference type="Proteomes" id="UP000324222"/>
    </source>
</evidence>
<dbReference type="EMBL" id="VSRR010028744">
    <property type="protein sequence ID" value="MPC69007.1"/>
    <property type="molecule type" value="Genomic_DNA"/>
</dbReference>
<proteinExistence type="predicted"/>
<reference evidence="1 2" key="1">
    <citation type="submission" date="2019-05" db="EMBL/GenBank/DDBJ databases">
        <title>Another draft genome of Portunus trituberculatus and its Hox gene families provides insights of decapod evolution.</title>
        <authorList>
            <person name="Jeong J.-H."/>
            <person name="Song I."/>
            <person name="Kim S."/>
            <person name="Choi T."/>
            <person name="Kim D."/>
            <person name="Ryu S."/>
            <person name="Kim W."/>
        </authorList>
    </citation>
    <scope>NUCLEOTIDE SEQUENCE [LARGE SCALE GENOMIC DNA]</scope>
    <source>
        <tissue evidence="1">Muscle</tissue>
    </source>
</reference>
<organism evidence="1 2">
    <name type="scientific">Portunus trituberculatus</name>
    <name type="common">Swimming crab</name>
    <name type="synonym">Neptunus trituberculatus</name>
    <dbReference type="NCBI Taxonomy" id="210409"/>
    <lineage>
        <taxon>Eukaryota</taxon>
        <taxon>Metazoa</taxon>
        <taxon>Ecdysozoa</taxon>
        <taxon>Arthropoda</taxon>
        <taxon>Crustacea</taxon>
        <taxon>Multicrustacea</taxon>
        <taxon>Malacostraca</taxon>
        <taxon>Eumalacostraca</taxon>
        <taxon>Eucarida</taxon>
        <taxon>Decapoda</taxon>
        <taxon>Pleocyemata</taxon>
        <taxon>Brachyura</taxon>
        <taxon>Eubrachyura</taxon>
        <taxon>Portunoidea</taxon>
        <taxon>Portunidae</taxon>
        <taxon>Portuninae</taxon>
        <taxon>Portunus</taxon>
    </lineage>
</organism>
<comment type="caution">
    <text evidence="1">The sequence shown here is derived from an EMBL/GenBank/DDBJ whole genome shotgun (WGS) entry which is preliminary data.</text>
</comment>
<dbReference type="Proteomes" id="UP000324222">
    <property type="component" value="Unassembled WGS sequence"/>
</dbReference>
<accession>A0A5B7HID4</accession>
<protein>
    <submittedName>
        <fullName evidence="1">Uncharacterized protein</fullName>
    </submittedName>
</protein>
<name>A0A5B7HID4_PORTR</name>
<keyword evidence="2" id="KW-1185">Reference proteome</keyword>
<dbReference type="AlphaFoldDB" id="A0A5B7HID4"/>
<gene>
    <name evidence="1" type="ORF">E2C01_063220</name>
</gene>
<sequence length="78" mass="8566">MDVLKKTLFSARGCITSVLMSCSDFMSLLSDAPEFRVREPAHSYSSDGSEPLQIAIAVIGRHRHPQVKKAKLAVHGNK</sequence>